<comment type="caution">
    <text evidence="2">The sequence shown here is derived from an EMBL/GenBank/DDBJ whole genome shotgun (WGS) entry which is preliminary data.</text>
</comment>
<proteinExistence type="predicted"/>
<keyword evidence="1" id="KW-0472">Membrane</keyword>
<sequence>MNRFKTISSISIGAIVAVFVVSVLVIGGEFYAPLKDWLKATFTHHWLGKSAISVMSFILFSLIARIFLKNESEDMAEKLLMALFKIAILGTLVLSVLFFYLFSIH</sequence>
<reference evidence="2 3" key="1">
    <citation type="journal article" date="2016" name="Nat. Commun.">
        <title>Thousands of microbial genomes shed light on interconnected biogeochemical processes in an aquifer system.</title>
        <authorList>
            <person name="Anantharaman K."/>
            <person name="Brown C.T."/>
            <person name="Hug L.A."/>
            <person name="Sharon I."/>
            <person name="Castelle C.J."/>
            <person name="Probst A.J."/>
            <person name="Thomas B.C."/>
            <person name="Singh A."/>
            <person name="Wilkins M.J."/>
            <person name="Karaoz U."/>
            <person name="Brodie E.L."/>
            <person name="Williams K.H."/>
            <person name="Hubbard S.S."/>
            <person name="Banfield J.F."/>
        </authorList>
    </citation>
    <scope>NUCLEOTIDE SEQUENCE [LARGE SCALE GENOMIC DNA]</scope>
</reference>
<name>A0A1G2CSJ8_9BACT</name>
<feature type="transmembrane region" description="Helical" evidence="1">
    <location>
        <begin position="46"/>
        <end position="68"/>
    </location>
</feature>
<accession>A0A1G2CSJ8</accession>
<evidence type="ECO:0000256" key="1">
    <source>
        <dbReference type="SAM" id="Phobius"/>
    </source>
</evidence>
<feature type="transmembrane region" description="Helical" evidence="1">
    <location>
        <begin position="12"/>
        <end position="34"/>
    </location>
</feature>
<protein>
    <submittedName>
        <fullName evidence="2">Uncharacterized protein</fullName>
    </submittedName>
</protein>
<feature type="transmembrane region" description="Helical" evidence="1">
    <location>
        <begin position="80"/>
        <end position="102"/>
    </location>
</feature>
<dbReference type="STRING" id="1798657.A2648_01335"/>
<dbReference type="EMBL" id="MHLH01000010">
    <property type="protein sequence ID" value="OGZ04207.1"/>
    <property type="molecule type" value="Genomic_DNA"/>
</dbReference>
<keyword evidence="1" id="KW-0812">Transmembrane</keyword>
<keyword evidence="1" id="KW-1133">Transmembrane helix</keyword>
<dbReference type="Proteomes" id="UP000178841">
    <property type="component" value="Unassembled WGS sequence"/>
</dbReference>
<evidence type="ECO:0000313" key="2">
    <source>
        <dbReference type="EMBL" id="OGZ04207.1"/>
    </source>
</evidence>
<organism evidence="2 3">
    <name type="scientific">Candidatus Lloydbacteria bacterium RIFCSPHIGHO2_01_FULL_41_20</name>
    <dbReference type="NCBI Taxonomy" id="1798657"/>
    <lineage>
        <taxon>Bacteria</taxon>
        <taxon>Candidatus Lloydiibacteriota</taxon>
    </lineage>
</organism>
<gene>
    <name evidence="2" type="ORF">A2648_01335</name>
</gene>
<evidence type="ECO:0000313" key="3">
    <source>
        <dbReference type="Proteomes" id="UP000178841"/>
    </source>
</evidence>
<dbReference type="AlphaFoldDB" id="A0A1G2CSJ8"/>